<dbReference type="STRING" id="1802055.A3A74_04230"/>
<dbReference type="EMBL" id="MGAF01000021">
    <property type="protein sequence ID" value="OGK41223.1"/>
    <property type="molecule type" value="Genomic_DNA"/>
</dbReference>
<comment type="caution">
    <text evidence="1">The sequence shown here is derived from an EMBL/GenBank/DDBJ whole genome shotgun (WGS) entry which is preliminary data.</text>
</comment>
<reference evidence="1 2" key="1">
    <citation type="journal article" date="2016" name="Nat. Commun.">
        <title>Thousands of microbial genomes shed light on interconnected biogeochemical processes in an aquifer system.</title>
        <authorList>
            <person name="Anantharaman K."/>
            <person name="Brown C.T."/>
            <person name="Hug L.A."/>
            <person name="Sharon I."/>
            <person name="Castelle C.J."/>
            <person name="Probst A.J."/>
            <person name="Thomas B.C."/>
            <person name="Singh A."/>
            <person name="Wilkins M.J."/>
            <person name="Karaoz U."/>
            <person name="Brodie E.L."/>
            <person name="Williams K.H."/>
            <person name="Hubbard S.S."/>
            <person name="Banfield J.F."/>
        </authorList>
    </citation>
    <scope>NUCLEOTIDE SEQUENCE [LARGE SCALE GENOMIC DNA]</scope>
</reference>
<evidence type="ECO:0008006" key="3">
    <source>
        <dbReference type="Google" id="ProtNLM"/>
    </source>
</evidence>
<organism evidence="1 2">
    <name type="scientific">Candidatus Roizmanbacteria bacterium RIFCSPLOWO2_01_FULL_35_13</name>
    <dbReference type="NCBI Taxonomy" id="1802055"/>
    <lineage>
        <taxon>Bacteria</taxon>
        <taxon>Candidatus Roizmaniibacteriota</taxon>
    </lineage>
</organism>
<evidence type="ECO:0000313" key="2">
    <source>
        <dbReference type="Proteomes" id="UP000179270"/>
    </source>
</evidence>
<name>A0A1F7ICZ8_9BACT</name>
<proteinExistence type="predicted"/>
<protein>
    <recommendedName>
        <fullName evidence="3">PIN domain-containing protein</fullName>
    </recommendedName>
</protein>
<dbReference type="AlphaFoldDB" id="A0A1F7ICZ8"/>
<dbReference type="Proteomes" id="UP000179270">
    <property type="component" value="Unassembled WGS sequence"/>
</dbReference>
<evidence type="ECO:0000313" key="1">
    <source>
        <dbReference type="EMBL" id="OGK41223.1"/>
    </source>
</evidence>
<accession>A0A1F7ICZ8</accession>
<gene>
    <name evidence="1" type="ORF">A3A74_04230</name>
</gene>
<sequence length="152" mass="17543">MKIKAIVDTNIFLSGALFGGIPGRILALWKKAVFIFCLSLELEGEIVDKLTHKFNSPAKFIQDVRRNLQGNFLLNLEVDELKVASYRLKEPFATLLKSKSFQLGRDRTKYLELLTTSILAHWVSIELEKLNMKFDEQNQFQGKTDLGYLYHF</sequence>